<reference evidence="9 10" key="1">
    <citation type="submission" date="2014-06" db="EMBL/GenBank/DDBJ databases">
        <title>Draft genome sequence of the putrescine producing strain Lactococcus lactis subsp cremoris GE214.</title>
        <authorList>
            <person name="Ladero V."/>
            <person name="Linares D.M."/>
            <person name="del Rio B."/>
            <person name="Mayo B."/>
            <person name="Martin M.C."/>
            <person name="Fernandez M."/>
            <person name="Alvarez M.A."/>
        </authorList>
    </citation>
    <scope>NUCLEOTIDE SEQUENCE [LARGE SCALE GENOMIC DNA]</scope>
    <source>
        <strain evidence="9 10">GE214</strain>
    </source>
</reference>
<dbReference type="EMBL" id="AZSI01000222">
    <property type="protein sequence ID" value="KEY61149.1"/>
    <property type="molecule type" value="Genomic_DNA"/>
</dbReference>
<evidence type="ECO:0000256" key="1">
    <source>
        <dbReference type="ARBA" id="ARBA00004651"/>
    </source>
</evidence>
<dbReference type="Pfam" id="PF00482">
    <property type="entry name" value="T2SSF"/>
    <property type="match status" value="2"/>
</dbReference>
<feature type="transmembrane region" description="Helical" evidence="7">
    <location>
        <begin position="178"/>
        <end position="202"/>
    </location>
</feature>
<dbReference type="NCBIfam" id="NF041012">
    <property type="entry name" value="T4P_ComGB"/>
    <property type="match status" value="1"/>
</dbReference>
<evidence type="ECO:0000256" key="4">
    <source>
        <dbReference type="ARBA" id="ARBA00022692"/>
    </source>
</evidence>
<evidence type="ECO:0000256" key="5">
    <source>
        <dbReference type="ARBA" id="ARBA00022989"/>
    </source>
</evidence>
<keyword evidence="3" id="KW-1003">Cell membrane</keyword>
<proteinExistence type="inferred from homology"/>
<keyword evidence="6 7" id="KW-0472">Membrane</keyword>
<gene>
    <name evidence="9" type="ORF">U725_02713</name>
</gene>
<comment type="subcellular location">
    <subcellularLocation>
        <location evidence="1">Cell membrane</location>
        <topology evidence="1">Multi-pass membrane protein</topology>
    </subcellularLocation>
</comment>
<dbReference type="PATRIC" id="fig|1415168.3.peg.2765"/>
<dbReference type="AlphaFoldDB" id="A0A084A770"/>
<dbReference type="InterPro" id="IPR003004">
    <property type="entry name" value="GspF/PilC"/>
</dbReference>
<evidence type="ECO:0000256" key="7">
    <source>
        <dbReference type="SAM" id="Phobius"/>
    </source>
</evidence>
<dbReference type="InterPro" id="IPR042094">
    <property type="entry name" value="T2SS_GspF_sf"/>
</dbReference>
<dbReference type="Proteomes" id="UP000028401">
    <property type="component" value="Unassembled WGS sequence"/>
</dbReference>
<comment type="caution">
    <text evidence="9">The sequence shown here is derived from an EMBL/GenBank/DDBJ whole genome shotgun (WGS) entry which is preliminary data.</text>
</comment>
<dbReference type="PANTHER" id="PTHR30012">
    <property type="entry name" value="GENERAL SECRETION PATHWAY PROTEIN"/>
    <property type="match status" value="1"/>
</dbReference>
<keyword evidence="5 7" id="KW-1133">Transmembrane helix</keyword>
<dbReference type="GO" id="GO:0005886">
    <property type="term" value="C:plasma membrane"/>
    <property type="evidence" value="ECO:0007669"/>
    <property type="project" value="UniProtKB-SubCell"/>
</dbReference>
<dbReference type="InterPro" id="IPR047692">
    <property type="entry name" value="T4P_ComGB"/>
</dbReference>
<evidence type="ECO:0000259" key="8">
    <source>
        <dbReference type="Pfam" id="PF00482"/>
    </source>
</evidence>
<comment type="similarity">
    <text evidence="2">Belongs to the GSP F family.</text>
</comment>
<organism evidence="9 10">
    <name type="scientific">Lactococcus cremoris subsp. cremoris GE214</name>
    <dbReference type="NCBI Taxonomy" id="1415168"/>
    <lineage>
        <taxon>Bacteria</taxon>
        <taxon>Bacillati</taxon>
        <taxon>Bacillota</taxon>
        <taxon>Bacilli</taxon>
        <taxon>Lactobacillales</taxon>
        <taxon>Streptococcaceae</taxon>
        <taxon>Lactococcus</taxon>
        <taxon>Lactococcus cremoris subsp. cremoris</taxon>
    </lineage>
</organism>
<feature type="domain" description="Type II secretion system protein GspF" evidence="8">
    <location>
        <begin position="232"/>
        <end position="353"/>
    </location>
</feature>
<feature type="transmembrane region" description="Helical" evidence="7">
    <location>
        <begin position="137"/>
        <end position="158"/>
    </location>
</feature>
<dbReference type="InterPro" id="IPR018076">
    <property type="entry name" value="T2SS_GspF_dom"/>
</dbReference>
<evidence type="ECO:0000256" key="6">
    <source>
        <dbReference type="ARBA" id="ARBA00023136"/>
    </source>
</evidence>
<evidence type="ECO:0000256" key="3">
    <source>
        <dbReference type="ARBA" id="ARBA00022475"/>
    </source>
</evidence>
<accession>A0A084A770</accession>
<feature type="transmembrane region" description="Helical" evidence="7">
    <location>
        <begin position="334"/>
        <end position="355"/>
    </location>
</feature>
<evidence type="ECO:0000256" key="2">
    <source>
        <dbReference type="ARBA" id="ARBA00005745"/>
    </source>
</evidence>
<dbReference type="Gene3D" id="1.20.81.30">
    <property type="entry name" value="Type II secretion system (T2SS), domain F"/>
    <property type="match status" value="2"/>
</dbReference>
<dbReference type="PRINTS" id="PR00812">
    <property type="entry name" value="BCTERIALGSPF"/>
</dbReference>
<sequence length="362" mass="41074">MRKVNLTLGRRKNGMKRLRTYMQTDILRLLRPKGKKLALIKQEKLIQLMGNLLNNGFNLGEVINFLALSKLVEKEFVFKMHQGLSSGKSLSEILESLSFSKNVVTQLALVEVHGNLVGTMQLVELHLKKQLKVKKKLIEVATYPVVLLVFLIGIMWGLKNYLLPQLDKGNNFATLLINHLPLVFFSVGALIVLLTSLSIIIFKHISALTNFTFLVKVPLVSSFIRLYLTAYFSREWGNLIAQGVELRQIIELMKKQKSRIFAEVGIKLDLGLKAGQNFEQAVSHFSIFLPELSLMIEYGAIKDKLGLELSVYADECWEQFFSKIDRLMQLIQPLIFIFVALMIVLLYAAMLLPIYSNMGSGI</sequence>
<dbReference type="PANTHER" id="PTHR30012:SF0">
    <property type="entry name" value="TYPE II SECRETION SYSTEM PROTEIN F-RELATED"/>
    <property type="match status" value="1"/>
</dbReference>
<feature type="domain" description="Type II secretion system protein GspF" evidence="8">
    <location>
        <begin position="46"/>
        <end position="164"/>
    </location>
</feature>
<evidence type="ECO:0000313" key="9">
    <source>
        <dbReference type="EMBL" id="KEY61149.1"/>
    </source>
</evidence>
<name>A0A084A770_LACLC</name>
<evidence type="ECO:0000313" key="10">
    <source>
        <dbReference type="Proteomes" id="UP000028401"/>
    </source>
</evidence>
<protein>
    <submittedName>
        <fullName evidence="9">Putative competence protein ComGB</fullName>
    </submittedName>
</protein>
<keyword evidence="4 7" id="KW-0812">Transmembrane</keyword>